<dbReference type="Proteomes" id="UP001501771">
    <property type="component" value="Unassembled WGS sequence"/>
</dbReference>
<protein>
    <recommendedName>
        <fullName evidence="2">DUF2231 domain-containing protein</fullName>
    </recommendedName>
</protein>
<evidence type="ECO:0000259" key="2">
    <source>
        <dbReference type="Pfam" id="PF09990"/>
    </source>
</evidence>
<evidence type="ECO:0000313" key="4">
    <source>
        <dbReference type="Proteomes" id="UP001501771"/>
    </source>
</evidence>
<comment type="caution">
    <text evidence="3">The sequence shown here is derived from an EMBL/GenBank/DDBJ whole genome shotgun (WGS) entry which is preliminary data.</text>
</comment>
<feature type="transmembrane region" description="Helical" evidence="1">
    <location>
        <begin position="26"/>
        <end position="48"/>
    </location>
</feature>
<feature type="transmembrane region" description="Helical" evidence="1">
    <location>
        <begin position="102"/>
        <end position="120"/>
    </location>
</feature>
<feature type="domain" description="DUF2231" evidence="2">
    <location>
        <begin position="20"/>
        <end position="158"/>
    </location>
</feature>
<dbReference type="Pfam" id="PF09990">
    <property type="entry name" value="DUF2231"/>
    <property type="match status" value="1"/>
</dbReference>
<name>A0ABP5LZ61_9ACTN</name>
<dbReference type="InterPro" id="IPR019251">
    <property type="entry name" value="DUF2231_TM"/>
</dbReference>
<keyword evidence="1" id="KW-1133">Transmembrane helix</keyword>
<keyword evidence="4" id="KW-1185">Reference proteome</keyword>
<proteinExistence type="predicted"/>
<feature type="transmembrane region" description="Helical" evidence="1">
    <location>
        <begin position="60"/>
        <end position="81"/>
    </location>
</feature>
<evidence type="ECO:0000256" key="1">
    <source>
        <dbReference type="SAM" id="Phobius"/>
    </source>
</evidence>
<keyword evidence="1" id="KW-0812">Transmembrane</keyword>
<gene>
    <name evidence="3" type="ORF">GCM10009844_40250</name>
</gene>
<keyword evidence="1" id="KW-0472">Membrane</keyword>
<feature type="transmembrane region" description="Helical" evidence="1">
    <location>
        <begin position="126"/>
        <end position="148"/>
    </location>
</feature>
<reference evidence="4" key="1">
    <citation type="journal article" date="2019" name="Int. J. Syst. Evol. Microbiol.">
        <title>The Global Catalogue of Microorganisms (GCM) 10K type strain sequencing project: providing services to taxonomists for standard genome sequencing and annotation.</title>
        <authorList>
            <consortium name="The Broad Institute Genomics Platform"/>
            <consortium name="The Broad Institute Genome Sequencing Center for Infectious Disease"/>
            <person name="Wu L."/>
            <person name="Ma J."/>
        </authorList>
    </citation>
    <scope>NUCLEOTIDE SEQUENCE [LARGE SCALE GENOMIC DNA]</scope>
    <source>
        <strain evidence="4">JCM 16022</strain>
    </source>
</reference>
<dbReference type="EMBL" id="BAAAQR010000015">
    <property type="protein sequence ID" value="GAA2154438.1"/>
    <property type="molecule type" value="Genomic_DNA"/>
</dbReference>
<evidence type="ECO:0000313" key="3">
    <source>
        <dbReference type="EMBL" id="GAA2154438.1"/>
    </source>
</evidence>
<accession>A0ABP5LZ61</accession>
<organism evidence="3 4">
    <name type="scientific">Nocardioides koreensis</name>
    <dbReference type="NCBI Taxonomy" id="433651"/>
    <lineage>
        <taxon>Bacteria</taxon>
        <taxon>Bacillati</taxon>
        <taxon>Actinomycetota</taxon>
        <taxon>Actinomycetes</taxon>
        <taxon>Propionibacteriales</taxon>
        <taxon>Nocardioidaceae</taxon>
        <taxon>Nocardioides</taxon>
    </lineage>
</organism>
<sequence>MGTGYSHPIRAYRVCMEINGLPLHPLVVHAAVVFGPLGALLALAYVSLPSRRDQLRWPMLGLVVVAGLSILAAYLTGRYFLTQRPELKQLPGVSTHRARARVLLAVTSAFTLVGVATAWLHTRTGVVRVLLLTLLGLSAAGTLVMVVLTGDAGARAVWGQ</sequence>